<evidence type="ECO:0000313" key="2">
    <source>
        <dbReference type="Proteomes" id="UP000520814"/>
    </source>
</evidence>
<evidence type="ECO:0000313" key="1">
    <source>
        <dbReference type="EMBL" id="MBB6051813.1"/>
    </source>
</evidence>
<reference evidence="1 2" key="1">
    <citation type="submission" date="2020-08" db="EMBL/GenBank/DDBJ databases">
        <title>Genomic Encyclopedia of Type Strains, Phase IV (KMG-IV): sequencing the most valuable type-strain genomes for metagenomic binning, comparative biology and taxonomic classification.</title>
        <authorList>
            <person name="Goeker M."/>
        </authorList>
    </citation>
    <scope>NUCLEOTIDE SEQUENCE [LARGE SCALE GENOMIC DNA]</scope>
    <source>
        <strain evidence="1 2">DSM 23562</strain>
    </source>
</reference>
<comment type="caution">
    <text evidence="1">The sequence shown here is derived from an EMBL/GenBank/DDBJ whole genome shotgun (WGS) entry which is preliminary data.</text>
</comment>
<keyword evidence="2" id="KW-1185">Reference proteome</keyword>
<gene>
    <name evidence="1" type="ORF">HNQ39_003623</name>
</gene>
<dbReference type="EMBL" id="JACHGW010000003">
    <property type="protein sequence ID" value="MBB6051813.1"/>
    <property type="molecule type" value="Genomic_DNA"/>
</dbReference>
<dbReference type="RefSeq" id="WP_184199601.1">
    <property type="nucleotide sequence ID" value="NZ_JACHGW010000003.1"/>
</dbReference>
<dbReference type="AlphaFoldDB" id="A0A7W9W7L9"/>
<proteinExistence type="predicted"/>
<dbReference type="Proteomes" id="UP000520814">
    <property type="component" value="Unassembled WGS sequence"/>
</dbReference>
<sequence length="275" mass="30115">MPRRALAGLLSLGSLLVTSLPVRGDVTLRGTITPEAKPRLTFTLYQSGSLARLDRSDGLSLLFDEKRRELTHLDPANRTYSTQSWSKLEDISSRMGELPANVPAQIRLQTTIFARLQREKRENSTTEPIKTTLEGVLRLEPQLPGGGGFPGGGMKVPQLLASGTITLSPSRSTTETALFAPLVYLALGELGMPFLRSLVSQVDRARAGYPLKTDIQLAFQGSNLPQGDFPPPTRLSLEVTAREDAAVEATRFTIPSDWIKVPMPLKPFKEEIGHQ</sequence>
<accession>A0A7W9W7L9</accession>
<organism evidence="1 2">
    <name type="scientific">Armatimonas rosea</name>
    <dbReference type="NCBI Taxonomy" id="685828"/>
    <lineage>
        <taxon>Bacteria</taxon>
        <taxon>Bacillati</taxon>
        <taxon>Armatimonadota</taxon>
        <taxon>Armatimonadia</taxon>
        <taxon>Armatimonadales</taxon>
        <taxon>Armatimonadaceae</taxon>
        <taxon>Armatimonas</taxon>
    </lineage>
</organism>
<name>A0A7W9W7L9_ARMRO</name>
<protein>
    <submittedName>
        <fullName evidence="1">Uncharacterized protein</fullName>
    </submittedName>
</protein>